<evidence type="ECO:0000313" key="1">
    <source>
        <dbReference type="EMBL" id="DAF96146.1"/>
    </source>
</evidence>
<sequence length="67" mass="7975">MIRDSRLMRLLRTERSRKDLLFLSINGIKMTQYLKLSLVVLMQIGSNLHCSGLLDLKEHHRDRRIIK</sequence>
<organism evidence="1">
    <name type="scientific">Podoviridae sp. ctG4L18</name>
    <dbReference type="NCBI Taxonomy" id="2825234"/>
    <lineage>
        <taxon>Viruses</taxon>
        <taxon>Duplodnaviria</taxon>
        <taxon>Heunggongvirae</taxon>
        <taxon>Uroviricota</taxon>
        <taxon>Caudoviricetes</taxon>
    </lineage>
</organism>
<dbReference type="EMBL" id="BK016114">
    <property type="protein sequence ID" value="DAF96146.1"/>
    <property type="molecule type" value="Genomic_DNA"/>
</dbReference>
<protein>
    <submittedName>
        <fullName evidence="1">Uncharacterized protein</fullName>
    </submittedName>
</protein>
<reference evidence="1" key="1">
    <citation type="journal article" date="2021" name="Proc. Natl. Acad. Sci. U.S.A.">
        <title>A Catalog of Tens of Thousands of Viruses from Human Metagenomes Reveals Hidden Associations with Chronic Diseases.</title>
        <authorList>
            <person name="Tisza M.J."/>
            <person name="Buck C.B."/>
        </authorList>
    </citation>
    <scope>NUCLEOTIDE SEQUENCE</scope>
    <source>
        <strain evidence="1">CtG4L18</strain>
    </source>
</reference>
<accession>A0A8S5UP14</accession>
<name>A0A8S5UP14_9CAUD</name>
<proteinExistence type="predicted"/>